<dbReference type="InterPro" id="IPR050879">
    <property type="entry name" value="Acyltransferase_3"/>
</dbReference>
<feature type="transmembrane region" description="Helical" evidence="1">
    <location>
        <begin position="209"/>
        <end position="226"/>
    </location>
</feature>
<dbReference type="GO" id="GO:0016747">
    <property type="term" value="F:acyltransferase activity, transferring groups other than amino-acyl groups"/>
    <property type="evidence" value="ECO:0007669"/>
    <property type="project" value="InterPro"/>
</dbReference>
<dbReference type="PANTHER" id="PTHR23028:SF53">
    <property type="entry name" value="ACYL_TRANSF_3 DOMAIN-CONTAINING PROTEIN"/>
    <property type="match status" value="1"/>
</dbReference>
<evidence type="ECO:0000256" key="1">
    <source>
        <dbReference type="SAM" id="Phobius"/>
    </source>
</evidence>
<keyword evidence="1" id="KW-0812">Transmembrane</keyword>
<feature type="transmembrane region" description="Helical" evidence="1">
    <location>
        <begin position="284"/>
        <end position="303"/>
    </location>
</feature>
<evidence type="ECO:0000313" key="3">
    <source>
        <dbReference type="EMBL" id="RBP18326.1"/>
    </source>
</evidence>
<dbReference type="InterPro" id="IPR002656">
    <property type="entry name" value="Acyl_transf_3_dom"/>
</dbReference>
<dbReference type="AlphaFoldDB" id="A0A366FW09"/>
<dbReference type="EMBL" id="QNRK01000001">
    <property type="protein sequence ID" value="RBP18326.1"/>
    <property type="molecule type" value="Genomic_DNA"/>
</dbReference>
<dbReference type="RefSeq" id="WP_113887371.1">
    <property type="nucleotide sequence ID" value="NZ_QNRK01000001.1"/>
</dbReference>
<dbReference type="OrthoDB" id="9767863at2"/>
<dbReference type="GO" id="GO:0009103">
    <property type="term" value="P:lipopolysaccharide biosynthetic process"/>
    <property type="evidence" value="ECO:0007669"/>
    <property type="project" value="TreeGrafter"/>
</dbReference>
<feature type="transmembrane region" description="Helical" evidence="1">
    <location>
        <begin position="261"/>
        <end position="278"/>
    </location>
</feature>
<name>A0A366FW09_9HYPH</name>
<feature type="transmembrane region" description="Helical" evidence="1">
    <location>
        <begin position="77"/>
        <end position="96"/>
    </location>
</feature>
<accession>A0A366FW09</accession>
<feature type="domain" description="Acyltransferase 3" evidence="2">
    <location>
        <begin position="36"/>
        <end position="356"/>
    </location>
</feature>
<feature type="transmembrane region" description="Helical" evidence="1">
    <location>
        <begin position="116"/>
        <end position="135"/>
    </location>
</feature>
<gene>
    <name evidence="3" type="ORF">DFR50_101270</name>
</gene>
<dbReference type="Pfam" id="PF01757">
    <property type="entry name" value="Acyl_transf_3"/>
    <property type="match status" value="1"/>
</dbReference>
<dbReference type="GO" id="GO:0016020">
    <property type="term" value="C:membrane"/>
    <property type="evidence" value="ECO:0007669"/>
    <property type="project" value="TreeGrafter"/>
</dbReference>
<sequence>MTGRPPVAFDGPAKPASRRAGSLMRISDYAVGKDNNFTLLRLLAAALVVFTHSLAALGRPWVTDAFLAGFGRSYGEAALDMLFVTSGFLVTASLLLRPNLIEFYWARLLRLYPGLWVMLIVTTFGLAPFVTTLPLREFFGSRLTWEYLWKCSTLFSGIRFSLPGVFESMPLRNEFNGSLWTLPVELRMYVYLGITWIAFAFAPKFRLKGVMIFAPVAAVVYGAAVARSRLSGGPFSGTDVAIFMWLYGSALWYWRHKIPMSWGVLAALVAVLALAGSVDQRVGFVAYLLCWTPIVLHLAYLPGGFIRRYASAGDYSYGVYIYAFPAQQTLAFAFPGITLAGLLASSAAIAAVSAGLSWHLVEKRALRMKHRCAEATQRWLGAAVDRFVAALPGSEAAHAEERRLVALAAKRLQTAVETEPETRKAPN</sequence>
<feature type="transmembrane region" description="Helical" evidence="1">
    <location>
        <begin position="186"/>
        <end position="202"/>
    </location>
</feature>
<evidence type="ECO:0000313" key="4">
    <source>
        <dbReference type="Proteomes" id="UP000253529"/>
    </source>
</evidence>
<organism evidence="3 4">
    <name type="scientific">Roseiarcus fermentans</name>
    <dbReference type="NCBI Taxonomy" id="1473586"/>
    <lineage>
        <taxon>Bacteria</taxon>
        <taxon>Pseudomonadati</taxon>
        <taxon>Pseudomonadota</taxon>
        <taxon>Alphaproteobacteria</taxon>
        <taxon>Hyphomicrobiales</taxon>
        <taxon>Roseiarcaceae</taxon>
        <taxon>Roseiarcus</taxon>
    </lineage>
</organism>
<feature type="transmembrane region" description="Helical" evidence="1">
    <location>
        <begin position="39"/>
        <end position="57"/>
    </location>
</feature>
<proteinExistence type="predicted"/>
<protein>
    <submittedName>
        <fullName evidence="3">Peptidoglycan/LPS O-acetylase OafA/YrhL</fullName>
    </submittedName>
</protein>
<keyword evidence="4" id="KW-1185">Reference proteome</keyword>
<keyword evidence="1" id="KW-0472">Membrane</keyword>
<reference evidence="3 4" key="1">
    <citation type="submission" date="2018-06" db="EMBL/GenBank/DDBJ databases">
        <title>Genomic Encyclopedia of Type Strains, Phase IV (KMG-IV): sequencing the most valuable type-strain genomes for metagenomic binning, comparative biology and taxonomic classification.</title>
        <authorList>
            <person name="Goeker M."/>
        </authorList>
    </citation>
    <scope>NUCLEOTIDE SEQUENCE [LARGE SCALE GENOMIC DNA]</scope>
    <source>
        <strain evidence="3 4">DSM 24875</strain>
    </source>
</reference>
<dbReference type="PANTHER" id="PTHR23028">
    <property type="entry name" value="ACETYLTRANSFERASE"/>
    <property type="match status" value="1"/>
</dbReference>
<dbReference type="Proteomes" id="UP000253529">
    <property type="component" value="Unassembled WGS sequence"/>
</dbReference>
<comment type="caution">
    <text evidence="3">The sequence shown here is derived from an EMBL/GenBank/DDBJ whole genome shotgun (WGS) entry which is preliminary data.</text>
</comment>
<keyword evidence="1" id="KW-1133">Transmembrane helix</keyword>
<feature type="transmembrane region" description="Helical" evidence="1">
    <location>
        <begin position="340"/>
        <end position="361"/>
    </location>
</feature>
<evidence type="ECO:0000259" key="2">
    <source>
        <dbReference type="Pfam" id="PF01757"/>
    </source>
</evidence>